<evidence type="ECO:0000256" key="1">
    <source>
        <dbReference type="SAM" id="MobiDB-lite"/>
    </source>
</evidence>
<evidence type="ECO:0000313" key="2">
    <source>
        <dbReference type="EMBL" id="CNX09424.1"/>
    </source>
</evidence>
<gene>
    <name evidence="2" type="ORF">ERS007661_04457</name>
</gene>
<name>A0A655FZ83_MYCTX</name>
<accession>A0A655FZ83</accession>
<feature type="compositionally biased region" description="Low complexity" evidence="1">
    <location>
        <begin position="1"/>
        <end position="10"/>
    </location>
</feature>
<dbReference type="EMBL" id="CQQC01002694">
    <property type="protein sequence ID" value="CNX09424.1"/>
    <property type="molecule type" value="Genomic_DNA"/>
</dbReference>
<organism evidence="2 3">
    <name type="scientific">Mycobacterium tuberculosis</name>
    <dbReference type="NCBI Taxonomy" id="1773"/>
    <lineage>
        <taxon>Bacteria</taxon>
        <taxon>Bacillati</taxon>
        <taxon>Actinomycetota</taxon>
        <taxon>Actinomycetes</taxon>
        <taxon>Mycobacteriales</taxon>
        <taxon>Mycobacteriaceae</taxon>
        <taxon>Mycobacterium</taxon>
        <taxon>Mycobacterium tuberculosis complex</taxon>
    </lineage>
</organism>
<dbReference type="AlphaFoldDB" id="A0A655FZ83"/>
<feature type="compositionally biased region" description="Polar residues" evidence="1">
    <location>
        <begin position="25"/>
        <end position="46"/>
    </location>
</feature>
<reference evidence="2 3" key="1">
    <citation type="submission" date="2015-03" db="EMBL/GenBank/DDBJ databases">
        <authorList>
            <consortium name="Pathogen Informatics"/>
        </authorList>
    </citation>
    <scope>NUCLEOTIDE SEQUENCE [LARGE SCALE GENOMIC DNA]</scope>
    <source>
        <strain evidence="2 3">D00501624</strain>
    </source>
</reference>
<protein>
    <submittedName>
        <fullName evidence="2">Uncharacterized protein</fullName>
    </submittedName>
</protein>
<sequence length="71" mass="6829">MTSSATASASGCALPIATPKPARSSIGTSLGMSPNATTSASEIPSGRAISSTPVALLIPSGTISTSPLLVE</sequence>
<dbReference type="Proteomes" id="UP000039217">
    <property type="component" value="Unassembled WGS sequence"/>
</dbReference>
<evidence type="ECO:0000313" key="3">
    <source>
        <dbReference type="Proteomes" id="UP000039217"/>
    </source>
</evidence>
<feature type="region of interest" description="Disordered" evidence="1">
    <location>
        <begin position="1"/>
        <end position="46"/>
    </location>
</feature>
<proteinExistence type="predicted"/>